<evidence type="ECO:0000256" key="3">
    <source>
        <dbReference type="ARBA" id="ARBA00022448"/>
    </source>
</evidence>
<organism evidence="12 13">
    <name type="scientific">Lachnellula suecica</name>
    <dbReference type="NCBI Taxonomy" id="602035"/>
    <lineage>
        <taxon>Eukaryota</taxon>
        <taxon>Fungi</taxon>
        <taxon>Dikarya</taxon>
        <taxon>Ascomycota</taxon>
        <taxon>Pezizomycotina</taxon>
        <taxon>Leotiomycetes</taxon>
        <taxon>Helotiales</taxon>
        <taxon>Lachnaceae</taxon>
        <taxon>Lachnellula</taxon>
    </lineage>
</organism>
<dbReference type="AlphaFoldDB" id="A0A8T9C6U6"/>
<evidence type="ECO:0000256" key="1">
    <source>
        <dbReference type="ARBA" id="ARBA00004448"/>
    </source>
</evidence>
<dbReference type="InterPro" id="IPR002067">
    <property type="entry name" value="MCP"/>
</dbReference>
<comment type="subcellular location">
    <subcellularLocation>
        <location evidence="1">Mitochondrion inner membrane</location>
        <topology evidence="1">Multi-pass membrane protein</topology>
    </subcellularLocation>
</comment>
<comment type="caution">
    <text evidence="12">The sequence shown here is derived from an EMBL/GenBank/DDBJ whole genome shotgun (WGS) entry which is preliminary data.</text>
</comment>
<dbReference type="OrthoDB" id="756301at2759"/>
<keyword evidence="13" id="KW-1185">Reference proteome</keyword>
<keyword evidence="3 11" id="KW-0813">Transport</keyword>
<evidence type="ECO:0000256" key="7">
    <source>
        <dbReference type="ARBA" id="ARBA00022989"/>
    </source>
</evidence>
<evidence type="ECO:0000256" key="5">
    <source>
        <dbReference type="ARBA" id="ARBA00022737"/>
    </source>
</evidence>
<dbReference type="PANTHER" id="PTHR45618">
    <property type="entry name" value="MITOCHONDRIAL DICARBOXYLATE CARRIER-RELATED"/>
    <property type="match status" value="1"/>
</dbReference>
<evidence type="ECO:0000256" key="4">
    <source>
        <dbReference type="ARBA" id="ARBA00022692"/>
    </source>
</evidence>
<reference evidence="12 13" key="1">
    <citation type="submission" date="2018-05" db="EMBL/GenBank/DDBJ databases">
        <title>Genome sequencing and assembly of the regulated plant pathogen Lachnellula willkommii and related sister species for the development of diagnostic species identification markers.</title>
        <authorList>
            <person name="Giroux E."/>
            <person name="Bilodeau G."/>
        </authorList>
    </citation>
    <scope>NUCLEOTIDE SEQUENCE [LARGE SCALE GENOMIC DNA]</scope>
    <source>
        <strain evidence="12 13">CBS 268.59</strain>
    </source>
</reference>
<keyword evidence="6" id="KW-0999">Mitochondrion inner membrane</keyword>
<evidence type="ECO:0000256" key="9">
    <source>
        <dbReference type="ARBA" id="ARBA00023136"/>
    </source>
</evidence>
<evidence type="ECO:0000256" key="2">
    <source>
        <dbReference type="ARBA" id="ARBA00006375"/>
    </source>
</evidence>
<sequence>MPEGTSPKAAESRWYKNPVLKPALPFLVGGTSGIVATICIQPIDMVKVRIQLSEGNPTPVTVLRQVISEGRVLDLYNGLSAGILRQVIYGTARLGLFFTFEDLLKQRAEKNGTSYGFFQRATAGLTAGGLAATIGNPAEVALIRMQSDGMRPANQRANYRSAFHALSSITRQEGVKALWSGSYPTVIRAMALNFGQLAFFSESKHQLAKIGASEQTQTVAASGIAGFFAAFFSLPFDFVKSRLQSQHKSADGSVRYKGMVDCFTTVAKEEGVLRFYRGFGTFFMRLAPHTVISLIVADNLNEQLKG</sequence>
<dbReference type="PROSITE" id="PS50920">
    <property type="entry name" value="SOLCAR"/>
    <property type="match status" value="3"/>
</dbReference>
<dbReference type="GO" id="GO:0005743">
    <property type="term" value="C:mitochondrial inner membrane"/>
    <property type="evidence" value="ECO:0007669"/>
    <property type="project" value="UniProtKB-SubCell"/>
</dbReference>
<dbReference type="InterPro" id="IPR050391">
    <property type="entry name" value="Mito_Metabolite_Transporter"/>
</dbReference>
<dbReference type="GO" id="GO:0055085">
    <property type="term" value="P:transmembrane transport"/>
    <property type="evidence" value="ECO:0007669"/>
    <property type="project" value="InterPro"/>
</dbReference>
<protein>
    <submittedName>
        <fullName evidence="12">Putative mitochondrial 2-oxoglutarate/malate carrier protein</fullName>
    </submittedName>
</protein>
<evidence type="ECO:0000313" key="13">
    <source>
        <dbReference type="Proteomes" id="UP000469558"/>
    </source>
</evidence>
<dbReference type="Pfam" id="PF00153">
    <property type="entry name" value="Mito_carr"/>
    <property type="match status" value="3"/>
</dbReference>
<keyword evidence="7" id="KW-1133">Transmembrane helix</keyword>
<dbReference type="FunFam" id="1.50.40.10:FF:000009">
    <property type="entry name" value="Mitochondrial 2-oxoglutarate/malate carrier protein"/>
    <property type="match status" value="1"/>
</dbReference>
<dbReference type="InterPro" id="IPR018108">
    <property type="entry name" value="MCP_transmembrane"/>
</dbReference>
<feature type="repeat" description="Solcar" evidence="10">
    <location>
        <begin position="115"/>
        <end position="206"/>
    </location>
</feature>
<gene>
    <name evidence="12" type="primary">mic-33_0</name>
    <name evidence="12" type="ORF">LSUE1_G008563</name>
</gene>
<dbReference type="SUPFAM" id="SSF103506">
    <property type="entry name" value="Mitochondrial carrier"/>
    <property type="match status" value="1"/>
</dbReference>
<dbReference type="Proteomes" id="UP000469558">
    <property type="component" value="Unassembled WGS sequence"/>
</dbReference>
<keyword evidence="4 10" id="KW-0812">Transmembrane</keyword>
<evidence type="ECO:0000256" key="11">
    <source>
        <dbReference type="RuleBase" id="RU000488"/>
    </source>
</evidence>
<keyword evidence="8" id="KW-0496">Mitochondrion</keyword>
<evidence type="ECO:0000313" key="12">
    <source>
        <dbReference type="EMBL" id="TVY75833.1"/>
    </source>
</evidence>
<feature type="repeat" description="Solcar" evidence="10">
    <location>
        <begin position="213"/>
        <end position="303"/>
    </location>
</feature>
<accession>A0A8T9C6U6</accession>
<proteinExistence type="inferred from homology"/>
<evidence type="ECO:0000256" key="10">
    <source>
        <dbReference type="PROSITE-ProRule" id="PRU00282"/>
    </source>
</evidence>
<keyword evidence="9 10" id="KW-0472">Membrane</keyword>
<dbReference type="PRINTS" id="PR00926">
    <property type="entry name" value="MITOCARRIER"/>
</dbReference>
<name>A0A8T9C6U6_9HELO</name>
<evidence type="ECO:0000256" key="6">
    <source>
        <dbReference type="ARBA" id="ARBA00022792"/>
    </source>
</evidence>
<dbReference type="Gene3D" id="1.50.40.10">
    <property type="entry name" value="Mitochondrial carrier domain"/>
    <property type="match status" value="1"/>
</dbReference>
<dbReference type="EMBL" id="QGMK01000939">
    <property type="protein sequence ID" value="TVY75833.1"/>
    <property type="molecule type" value="Genomic_DNA"/>
</dbReference>
<dbReference type="InterPro" id="IPR023395">
    <property type="entry name" value="MCP_dom_sf"/>
</dbReference>
<comment type="similarity">
    <text evidence="2 11">Belongs to the mitochondrial carrier (TC 2.A.29) family.</text>
</comment>
<keyword evidence="5" id="KW-0677">Repeat</keyword>
<feature type="repeat" description="Solcar" evidence="10">
    <location>
        <begin position="20"/>
        <end position="103"/>
    </location>
</feature>
<evidence type="ECO:0000256" key="8">
    <source>
        <dbReference type="ARBA" id="ARBA00023128"/>
    </source>
</evidence>